<accession>A0ABM6E3E3</accession>
<keyword evidence="2" id="KW-1185">Reference proteome</keyword>
<evidence type="ECO:0000313" key="2">
    <source>
        <dbReference type="Proteomes" id="UP000095607"/>
    </source>
</evidence>
<dbReference type="Proteomes" id="UP000095607">
    <property type="component" value="Chromosome"/>
</dbReference>
<protein>
    <submittedName>
        <fullName evidence="1">Uncharacterized protein</fullName>
    </submittedName>
</protein>
<sequence length="139" mass="15348">MSITLTYGLDVIELPKDLIWVDELTWSAVAQKSERGIFGTLIIDAMARNGGRPITLQGDGNSAWISRATLRALRAWAAVPGLRMTLRLLGEDYIVVFDHGDAETTRALAMQSVIEYSDPEDGDYSCSLVLRFLEASEIL</sequence>
<evidence type="ECO:0000313" key="1">
    <source>
        <dbReference type="EMBL" id="AOV01848.1"/>
    </source>
</evidence>
<proteinExistence type="predicted"/>
<dbReference type="RefSeq" id="WP_052734097.1">
    <property type="nucleotide sequence ID" value="NZ_CBCSDN010000019.1"/>
</dbReference>
<gene>
    <name evidence="1" type="ORF">BI380_11015</name>
</gene>
<reference evidence="1 2" key="1">
    <citation type="submission" date="2016-09" db="EMBL/GenBank/DDBJ databases">
        <title>Complete genome sequence of Deltia acidovorans CM13 isolated from murine proximal colonic tissue.</title>
        <authorList>
            <person name="Saffarian A."/>
        </authorList>
    </citation>
    <scope>NUCLEOTIDE SEQUENCE [LARGE SCALE GENOMIC DNA]</scope>
    <source>
        <strain evidence="1 2">CM13</strain>
    </source>
</reference>
<name>A0ABM6E3E3_9BURK</name>
<dbReference type="EMBL" id="CP017420">
    <property type="protein sequence ID" value="AOV01848.1"/>
    <property type="molecule type" value="Genomic_DNA"/>
</dbReference>
<organism evidence="1 2">
    <name type="scientific">Delftia tsuruhatensis</name>
    <dbReference type="NCBI Taxonomy" id="180282"/>
    <lineage>
        <taxon>Bacteria</taxon>
        <taxon>Pseudomonadati</taxon>
        <taxon>Pseudomonadota</taxon>
        <taxon>Betaproteobacteria</taxon>
        <taxon>Burkholderiales</taxon>
        <taxon>Comamonadaceae</taxon>
        <taxon>Delftia</taxon>
    </lineage>
</organism>